<name>A0A9P6MZ56_9FUNG</name>
<protein>
    <recommendedName>
        <fullName evidence="3">F-box domain protein</fullName>
    </recommendedName>
</protein>
<dbReference type="SUPFAM" id="SSF52047">
    <property type="entry name" value="RNI-like"/>
    <property type="match status" value="1"/>
</dbReference>
<keyword evidence="2" id="KW-1185">Reference proteome</keyword>
<gene>
    <name evidence="1" type="ORF">BGZ80_006950</name>
</gene>
<dbReference type="Gene3D" id="3.80.10.10">
    <property type="entry name" value="Ribonuclease Inhibitor"/>
    <property type="match status" value="2"/>
</dbReference>
<proteinExistence type="predicted"/>
<reference evidence="1" key="1">
    <citation type="journal article" date="2020" name="Fungal Divers.">
        <title>Resolving the Mortierellaceae phylogeny through synthesis of multi-gene phylogenetics and phylogenomics.</title>
        <authorList>
            <person name="Vandepol N."/>
            <person name="Liber J."/>
            <person name="Desiro A."/>
            <person name="Na H."/>
            <person name="Kennedy M."/>
            <person name="Barry K."/>
            <person name="Grigoriev I.V."/>
            <person name="Miller A.N."/>
            <person name="O'Donnell K."/>
            <person name="Stajich J.E."/>
            <person name="Bonito G."/>
        </authorList>
    </citation>
    <scope>NUCLEOTIDE SEQUENCE</scope>
    <source>
        <strain evidence="1">NRRL 2769</strain>
    </source>
</reference>
<evidence type="ECO:0008006" key="3">
    <source>
        <dbReference type="Google" id="ProtNLM"/>
    </source>
</evidence>
<organism evidence="1 2">
    <name type="scientific">Entomortierella chlamydospora</name>
    <dbReference type="NCBI Taxonomy" id="101097"/>
    <lineage>
        <taxon>Eukaryota</taxon>
        <taxon>Fungi</taxon>
        <taxon>Fungi incertae sedis</taxon>
        <taxon>Mucoromycota</taxon>
        <taxon>Mortierellomycotina</taxon>
        <taxon>Mortierellomycetes</taxon>
        <taxon>Mortierellales</taxon>
        <taxon>Mortierellaceae</taxon>
        <taxon>Entomortierella</taxon>
    </lineage>
</organism>
<dbReference type="EMBL" id="JAAAID010000348">
    <property type="protein sequence ID" value="KAG0018620.1"/>
    <property type="molecule type" value="Genomic_DNA"/>
</dbReference>
<dbReference type="Proteomes" id="UP000703661">
    <property type="component" value="Unassembled WGS sequence"/>
</dbReference>
<dbReference type="InterPro" id="IPR032675">
    <property type="entry name" value="LRR_dom_sf"/>
</dbReference>
<evidence type="ECO:0000313" key="1">
    <source>
        <dbReference type="EMBL" id="KAG0018620.1"/>
    </source>
</evidence>
<sequence>MELLEGAHSELLDTIQALPRLKKIDLTCYHTTSPVIIQQIIQTCSHYEALRLSIGGQVPFSDHRLREGEERGLCDFAIAAMSRMQPTKIRELSVTLSSEKQEYAILPALLERCPLLENLRMEMVRHPNTLSQVRHVLELGKCPRLKSVRLGWVVSYETREEDILALLRIIGSGSTNGDDFGDNGDPDGLENLTWEVNGTPLKRGGLGTFGLDSTFPFNRTWAEALTHHHANTLTVLDLMNLRQIPIDLVVGLVSGLPELQSLMVAIWLRFEGTPDTDTLLNTQWSCLGLKTLKLGIQLSGDFTTEVTHRSGNGSLGDLCMGYLFSQIGRLTKLEEWGLSTWIDILSIENGYLSWLPQLKQLRGLNLRQYPNGTIGAVEAEWMMEHWTKLVHVKMYTGRGLRKLCDTEESRLHAAKRVFLAKKPWMRIDQ</sequence>
<dbReference type="AlphaFoldDB" id="A0A9P6MZ56"/>
<accession>A0A9P6MZ56</accession>
<evidence type="ECO:0000313" key="2">
    <source>
        <dbReference type="Proteomes" id="UP000703661"/>
    </source>
</evidence>
<comment type="caution">
    <text evidence="1">The sequence shown here is derived from an EMBL/GenBank/DDBJ whole genome shotgun (WGS) entry which is preliminary data.</text>
</comment>